<organism evidence="1 2">
    <name type="scientific">Nocardioides malaquae</name>
    <dbReference type="NCBI Taxonomy" id="2773426"/>
    <lineage>
        <taxon>Bacteria</taxon>
        <taxon>Bacillati</taxon>
        <taxon>Actinomycetota</taxon>
        <taxon>Actinomycetes</taxon>
        <taxon>Propionibacteriales</taxon>
        <taxon>Nocardioidaceae</taxon>
        <taxon>Nocardioides</taxon>
    </lineage>
</organism>
<protein>
    <recommendedName>
        <fullName evidence="3">Tetratricopeptide repeat protein</fullName>
    </recommendedName>
</protein>
<dbReference type="Gene3D" id="1.25.40.10">
    <property type="entry name" value="Tetratricopeptide repeat domain"/>
    <property type="match status" value="2"/>
</dbReference>
<accession>A0ABR9RWS1</accession>
<evidence type="ECO:0008006" key="3">
    <source>
        <dbReference type="Google" id="ProtNLM"/>
    </source>
</evidence>
<dbReference type="RefSeq" id="WP_193639364.1">
    <property type="nucleotide sequence ID" value="NZ_JADCSA010000024.1"/>
</dbReference>
<dbReference type="SUPFAM" id="SSF48452">
    <property type="entry name" value="TPR-like"/>
    <property type="match status" value="2"/>
</dbReference>
<comment type="caution">
    <text evidence="1">The sequence shown here is derived from an EMBL/GenBank/DDBJ whole genome shotgun (WGS) entry which is preliminary data.</text>
</comment>
<evidence type="ECO:0000313" key="2">
    <source>
        <dbReference type="Proteomes" id="UP000756387"/>
    </source>
</evidence>
<dbReference type="SUPFAM" id="SSF52540">
    <property type="entry name" value="P-loop containing nucleoside triphosphate hydrolases"/>
    <property type="match status" value="1"/>
</dbReference>
<sequence>MARYEIAITGDLIHGLSHVLGGVPATADPVVVLSGFLDRFAKQYGLSESGDIDADPLDVLGLPDELEVLLAGLLGLDARVTSDEVRRVIYDALTEVAAQQSSRRVINKTHDLSEEAILVLGQVCWNIETNGSRPRLPLKRLEIGGRTVCDIQVPGTRKDFATMMWAERANEKCGRKSSGQSFRKQAARLTVLMAQHILAGRDIQADVPVAANLTQDPDGRYRVVWTWDEAPTVSGAPAARTEAARALPSPAAAEVRSAVPGPVCIGAPADVGAGYQPRFVEVEIGHHWAEGGDGRVWLTGGPGLGKSFTARKLMRDALADRSDERASLLVWVDSAGVESVQAALAEAGEALRARGLMGPPTGSKSPGQEARAVLAALATSAWRWLVVLDNADADELIDANLVPSGANPGGRTVITTTSRSVRMGSHGRVVRAEHFSDDEAVAFLRSDVHRRNGADSPFAQAAEAQLATLAHTVGHHPLALSIAAATIASNALEIDEWISEFTADHPLDLVADERDPGGYPRLIAATWRAALARASRGLPEGLVERAVLVAALQATDGHPTWVWDTEAVATWVAGGGTLQRRHRVPVVVQRLIDHSIVDLRGGSWRNGRVAMHQLAARAVREHFDGETVHELAHILSVEWLKRITLDEPAHSVLLANTDALDEVVGLQEPASYVVAALRSYLDRPSLGTVEFGMNRVRAIAPALLRAGAVGQVRWAELWLAESIELERTGVDDAALAARGLETPAAMRAAVRDVLEKTVEREEGAWRGRSLGQLAAAHQALGDEAKAAAARAQAIATYEGVIADARELNAWWLTDLADLYVACGLADRRAQLFERADRVLKGEPPVVPDTVGDAALVVAQHWYGKAKVLAALGRRGEAIESAQQALVALGGQPRHPSLSHYYLMFLAGLHIEERAWAEAEECLTRALDSRDLLPGRRVLLASVQLHRGLSERALATLAHARFMGRRHSEGDSPTHLHLDPDVKEVLERTYAEMADSLTMVNGLELQEQTLVAATSERWGDALSLTRSRLEHLESHPDPDQWAHESQMADELSFAGLCASRAGEHREAVGHLERSISIQTLLAEMDPAWPPHDMHVALHRLRNALQGLQEWGQASDVADRLVEALEARLLQAPADVEPVADLSEALVRAAGLHFQAGDTERPGEPAGRAVSLLEAAIDAHPDEHRLRRLLIDALTMSAIVTDDPEAWGCFRRCVEIYEHLLVVDPGKHESDFVELLLLLASGLEQQGDPEAAEFRARAAELGWSAEDEA</sequence>
<evidence type="ECO:0000313" key="1">
    <source>
        <dbReference type="EMBL" id="MBE7326032.1"/>
    </source>
</evidence>
<dbReference type="InterPro" id="IPR011990">
    <property type="entry name" value="TPR-like_helical_dom_sf"/>
</dbReference>
<name>A0ABR9RWS1_9ACTN</name>
<reference evidence="1 2" key="1">
    <citation type="submission" date="2020-10" db="EMBL/GenBank/DDBJ databases">
        <title>Nocardioides sp. isolated from sludge.</title>
        <authorList>
            <person name="Zhang X."/>
        </authorList>
    </citation>
    <scope>NUCLEOTIDE SEQUENCE [LARGE SCALE GENOMIC DNA]</scope>
    <source>
        <strain evidence="1 2">Y6</strain>
    </source>
</reference>
<dbReference type="EMBL" id="JADCSA010000024">
    <property type="protein sequence ID" value="MBE7326032.1"/>
    <property type="molecule type" value="Genomic_DNA"/>
</dbReference>
<proteinExistence type="predicted"/>
<dbReference type="Proteomes" id="UP000756387">
    <property type="component" value="Unassembled WGS sequence"/>
</dbReference>
<keyword evidence="2" id="KW-1185">Reference proteome</keyword>
<gene>
    <name evidence="1" type="ORF">IEQ44_15385</name>
</gene>
<dbReference type="InterPro" id="IPR027417">
    <property type="entry name" value="P-loop_NTPase"/>
</dbReference>
<dbReference type="Gene3D" id="3.40.50.300">
    <property type="entry name" value="P-loop containing nucleotide triphosphate hydrolases"/>
    <property type="match status" value="1"/>
</dbReference>